<dbReference type="EMBL" id="QGGV01000001">
    <property type="protein sequence ID" value="PWK58385.1"/>
    <property type="molecule type" value="Genomic_DNA"/>
</dbReference>
<dbReference type="InterPro" id="IPR006045">
    <property type="entry name" value="Cupin_1"/>
</dbReference>
<dbReference type="SUPFAM" id="SSF51182">
    <property type="entry name" value="RmlC-like cupins"/>
    <property type="match status" value="1"/>
</dbReference>
<protein>
    <submittedName>
        <fullName evidence="2">Uncharacterized protein YjlB</fullName>
    </submittedName>
</protein>
<name>A0A316GDS8_9RHOB</name>
<dbReference type="InterPro" id="IPR014500">
    <property type="entry name" value="UCP019307_cupin"/>
</dbReference>
<evidence type="ECO:0000259" key="1">
    <source>
        <dbReference type="Pfam" id="PF00190"/>
    </source>
</evidence>
<dbReference type="InterPro" id="IPR011051">
    <property type="entry name" value="RmlC_Cupin_sf"/>
</dbReference>
<evidence type="ECO:0000313" key="3">
    <source>
        <dbReference type="Proteomes" id="UP000245390"/>
    </source>
</evidence>
<sequence length="172" mass="18204">MSNQGQSHTLIDTPANGGVPNNGALPAVILPGVLSSGKSTDEVQNLLRANGWVGSWVWTVYDFHHFHPASHEVLVCVKGSATLQIGGPDGPEVGVQDGDVVILPAGFGHRRLKSDVEFAVVGAYPEGQEDPEIIRAGDMPIERAEKLVSATPLPDRDPLSGRDGLLMQVWGA</sequence>
<dbReference type="Gene3D" id="2.60.120.10">
    <property type="entry name" value="Jelly Rolls"/>
    <property type="match status" value="1"/>
</dbReference>
<dbReference type="PIRSF" id="PIRSF019307">
    <property type="entry name" value="UCP019307"/>
    <property type="match status" value="1"/>
</dbReference>
<dbReference type="Pfam" id="PF00190">
    <property type="entry name" value="Cupin_1"/>
    <property type="match status" value="1"/>
</dbReference>
<dbReference type="AlphaFoldDB" id="A0A316GDS8"/>
<organism evidence="2 3">
    <name type="scientific">Silicimonas algicola</name>
    <dbReference type="NCBI Taxonomy" id="1826607"/>
    <lineage>
        <taxon>Bacteria</taxon>
        <taxon>Pseudomonadati</taxon>
        <taxon>Pseudomonadota</taxon>
        <taxon>Alphaproteobacteria</taxon>
        <taxon>Rhodobacterales</taxon>
        <taxon>Paracoccaceae</taxon>
    </lineage>
</organism>
<evidence type="ECO:0000313" key="2">
    <source>
        <dbReference type="EMBL" id="PWK58385.1"/>
    </source>
</evidence>
<dbReference type="PANTHER" id="PTHR36448:SF2">
    <property type="entry name" value="CUPIN TYPE-1 DOMAIN-CONTAINING PROTEIN"/>
    <property type="match status" value="1"/>
</dbReference>
<keyword evidence="3" id="KW-1185">Reference proteome</keyword>
<reference evidence="2 3" key="1">
    <citation type="submission" date="2018-05" db="EMBL/GenBank/DDBJ databases">
        <title>Genomic Encyclopedia of Type Strains, Phase IV (KMG-IV): sequencing the most valuable type-strain genomes for metagenomic binning, comparative biology and taxonomic classification.</title>
        <authorList>
            <person name="Goeker M."/>
        </authorList>
    </citation>
    <scope>NUCLEOTIDE SEQUENCE [LARGE SCALE GENOMIC DNA]</scope>
    <source>
        <strain evidence="2 3">DSM 103371</strain>
    </source>
</reference>
<dbReference type="RefSeq" id="WP_109757288.1">
    <property type="nucleotide sequence ID" value="NZ_CP034588.1"/>
</dbReference>
<dbReference type="PANTHER" id="PTHR36448">
    <property type="entry name" value="BLR7373 PROTEIN"/>
    <property type="match status" value="1"/>
</dbReference>
<dbReference type="OrthoDB" id="9791759at2"/>
<dbReference type="InterPro" id="IPR047121">
    <property type="entry name" value="YjiB-like"/>
</dbReference>
<accession>A0A316GDS8</accession>
<dbReference type="CDD" id="cd02219">
    <property type="entry name" value="cupin_YjlB-like"/>
    <property type="match status" value="1"/>
</dbReference>
<gene>
    <name evidence="2" type="ORF">C8D95_101198</name>
</gene>
<proteinExistence type="predicted"/>
<feature type="domain" description="Cupin type-1" evidence="1">
    <location>
        <begin position="65"/>
        <end position="109"/>
    </location>
</feature>
<dbReference type="InterPro" id="IPR014710">
    <property type="entry name" value="RmlC-like_jellyroll"/>
</dbReference>
<dbReference type="Proteomes" id="UP000245390">
    <property type="component" value="Unassembled WGS sequence"/>
</dbReference>
<comment type="caution">
    <text evidence="2">The sequence shown here is derived from an EMBL/GenBank/DDBJ whole genome shotgun (WGS) entry which is preliminary data.</text>
</comment>
<dbReference type="KEGG" id="salo:EF888_02450"/>